<evidence type="ECO:0000313" key="2">
    <source>
        <dbReference type="Proteomes" id="UP000654482"/>
    </source>
</evidence>
<keyword evidence="2" id="KW-1185">Reference proteome</keyword>
<dbReference type="RefSeq" id="WP_194029447.1">
    <property type="nucleotide sequence ID" value="NZ_JADEWZ010000013.1"/>
</dbReference>
<comment type="caution">
    <text evidence="1">The sequence shown here is derived from an EMBL/GenBank/DDBJ whole genome shotgun (WGS) entry which is preliminary data.</text>
</comment>
<dbReference type="AlphaFoldDB" id="A0A8J7JAL1"/>
<name>A0A8J7JAL1_9CYAN</name>
<accession>A0A8J7JAL1</accession>
<dbReference type="EMBL" id="JADEWZ010000013">
    <property type="protein sequence ID" value="MBE9116355.1"/>
    <property type="molecule type" value="Genomic_DNA"/>
</dbReference>
<dbReference type="Proteomes" id="UP000654482">
    <property type="component" value="Unassembled WGS sequence"/>
</dbReference>
<protein>
    <submittedName>
        <fullName evidence="1">DUF4278 domain-containing protein</fullName>
    </submittedName>
</protein>
<evidence type="ECO:0000313" key="1">
    <source>
        <dbReference type="EMBL" id="MBE9116355.1"/>
    </source>
</evidence>
<organism evidence="1 2">
    <name type="scientific">Lusitaniella coriacea LEGE 07157</name>
    <dbReference type="NCBI Taxonomy" id="945747"/>
    <lineage>
        <taxon>Bacteria</taxon>
        <taxon>Bacillati</taxon>
        <taxon>Cyanobacteriota</taxon>
        <taxon>Cyanophyceae</taxon>
        <taxon>Spirulinales</taxon>
        <taxon>Lusitaniellaceae</taxon>
        <taxon>Lusitaniella</taxon>
    </lineage>
</organism>
<proteinExistence type="predicted"/>
<dbReference type="InterPro" id="IPR025458">
    <property type="entry name" value="DUF4278"/>
</dbReference>
<sequence length="137" mass="15987">MRLTYRGTSYERKPLSLEVTEGEIGGTYRGQAWKHHYPRHIPQLKSKPNLVYRGAAYSKSYTPQAWPHIVCQIEPVRKVVATTKQRQAHPILDKVHQVHLENMRHNLEYRLKVAKTKGDGNLIHQLEDEFRQLALNP</sequence>
<gene>
    <name evidence="1" type="ORF">IQ249_10640</name>
</gene>
<reference evidence="1" key="1">
    <citation type="submission" date="2020-10" db="EMBL/GenBank/DDBJ databases">
        <authorList>
            <person name="Castelo-Branco R."/>
            <person name="Eusebio N."/>
            <person name="Adriana R."/>
            <person name="Vieira A."/>
            <person name="Brugerolle De Fraissinette N."/>
            <person name="Rezende De Castro R."/>
            <person name="Schneider M.P."/>
            <person name="Vasconcelos V."/>
            <person name="Leao P.N."/>
        </authorList>
    </citation>
    <scope>NUCLEOTIDE SEQUENCE</scope>
    <source>
        <strain evidence="1">LEGE 07157</strain>
    </source>
</reference>
<dbReference type="Pfam" id="PF14105">
    <property type="entry name" value="DUF4278"/>
    <property type="match status" value="1"/>
</dbReference>